<dbReference type="RefSeq" id="WP_200609566.1">
    <property type="nucleotide sequence ID" value="NZ_JAEHHL010000005.1"/>
</dbReference>
<proteinExistence type="predicted"/>
<gene>
    <name evidence="3" type="ORF">H0I76_09145</name>
</gene>
<dbReference type="EMBL" id="JAEHHL010000005">
    <property type="protein sequence ID" value="MBK0399354.1"/>
    <property type="molecule type" value="Genomic_DNA"/>
</dbReference>
<evidence type="ECO:0008006" key="5">
    <source>
        <dbReference type="Google" id="ProtNLM"/>
    </source>
</evidence>
<feature type="chain" id="PRO_5035319892" description="Lipoprotein" evidence="2">
    <location>
        <begin position="29"/>
        <end position="62"/>
    </location>
</feature>
<evidence type="ECO:0000313" key="3">
    <source>
        <dbReference type="EMBL" id="MBK0399354.1"/>
    </source>
</evidence>
<evidence type="ECO:0000256" key="2">
    <source>
        <dbReference type="SAM" id="SignalP"/>
    </source>
</evidence>
<feature type="region of interest" description="Disordered" evidence="1">
    <location>
        <begin position="41"/>
        <end position="62"/>
    </location>
</feature>
<dbReference type="PROSITE" id="PS51257">
    <property type="entry name" value="PROKAR_LIPOPROTEIN"/>
    <property type="match status" value="1"/>
</dbReference>
<organism evidence="3 4">
    <name type="scientific">Thermohalobaculum xanthum</name>
    <dbReference type="NCBI Taxonomy" id="2753746"/>
    <lineage>
        <taxon>Bacteria</taxon>
        <taxon>Pseudomonadati</taxon>
        <taxon>Pseudomonadota</taxon>
        <taxon>Alphaproteobacteria</taxon>
        <taxon>Rhodobacterales</taxon>
        <taxon>Paracoccaceae</taxon>
        <taxon>Thermohalobaculum</taxon>
    </lineage>
</organism>
<sequence length="62" mass="6135">MNGSNRPGLAPIAALLGCMLLGACAAVAAGTAGGLIVDEGINENDGTFDPGENTEAGRKIYD</sequence>
<dbReference type="Proteomes" id="UP000655420">
    <property type="component" value="Unassembled WGS sequence"/>
</dbReference>
<evidence type="ECO:0000313" key="4">
    <source>
        <dbReference type="Proteomes" id="UP000655420"/>
    </source>
</evidence>
<keyword evidence="2" id="KW-0732">Signal</keyword>
<accession>A0A8J7M863</accession>
<reference evidence="3" key="1">
    <citation type="submission" date="2020-12" db="EMBL/GenBank/DDBJ databases">
        <title>Bacterial taxonomy.</title>
        <authorList>
            <person name="Pan X."/>
        </authorList>
    </citation>
    <scope>NUCLEOTIDE SEQUENCE</scope>
    <source>
        <strain evidence="3">M0105</strain>
    </source>
</reference>
<comment type="caution">
    <text evidence="3">The sequence shown here is derived from an EMBL/GenBank/DDBJ whole genome shotgun (WGS) entry which is preliminary data.</text>
</comment>
<dbReference type="AlphaFoldDB" id="A0A8J7M863"/>
<feature type="signal peptide" evidence="2">
    <location>
        <begin position="1"/>
        <end position="28"/>
    </location>
</feature>
<evidence type="ECO:0000256" key="1">
    <source>
        <dbReference type="SAM" id="MobiDB-lite"/>
    </source>
</evidence>
<protein>
    <recommendedName>
        <fullName evidence="5">Lipoprotein</fullName>
    </recommendedName>
</protein>
<keyword evidence="4" id="KW-1185">Reference proteome</keyword>
<name>A0A8J7M863_9RHOB</name>